<evidence type="ECO:0000313" key="1">
    <source>
        <dbReference type="EMBL" id="MFD1369404.1"/>
    </source>
</evidence>
<protein>
    <submittedName>
        <fullName evidence="1">Uncharacterized protein</fullName>
    </submittedName>
</protein>
<proteinExistence type="predicted"/>
<name>A0ABW4AFG0_9ACTN</name>
<dbReference type="RefSeq" id="WP_317792419.1">
    <property type="nucleotide sequence ID" value="NZ_AP028461.1"/>
</dbReference>
<keyword evidence="2" id="KW-1185">Reference proteome</keyword>
<dbReference type="Proteomes" id="UP001597183">
    <property type="component" value="Unassembled WGS sequence"/>
</dbReference>
<sequence length="171" mass="19241">MVTIQRVRVRWSAAGRGATRAAARRGLCRPVPLPSPLPDGAVVVHELLAEEATGYAWHEDVRVRDFERVRDIGLELTPDGDGLVVERLPSLGAPPHHGGSHRLFRLGPRQVGEYRANFRFVGGCCGSTWHYEEWLIRIAKDVVDAEQFARRRPAHQADRRVHLYGGEPRSR</sequence>
<dbReference type="EMBL" id="JBHTMK010000040">
    <property type="protein sequence ID" value="MFD1369404.1"/>
    <property type="molecule type" value="Genomic_DNA"/>
</dbReference>
<evidence type="ECO:0000313" key="2">
    <source>
        <dbReference type="Proteomes" id="UP001597183"/>
    </source>
</evidence>
<comment type="caution">
    <text evidence="1">The sequence shown here is derived from an EMBL/GenBank/DDBJ whole genome shotgun (WGS) entry which is preliminary data.</text>
</comment>
<accession>A0ABW4AFG0</accession>
<gene>
    <name evidence="1" type="ORF">ACFQ5G_29050</name>
</gene>
<organism evidence="1 2">
    <name type="scientific">Actinoplanes sichuanensis</name>
    <dbReference type="NCBI Taxonomy" id="512349"/>
    <lineage>
        <taxon>Bacteria</taxon>
        <taxon>Bacillati</taxon>
        <taxon>Actinomycetota</taxon>
        <taxon>Actinomycetes</taxon>
        <taxon>Micromonosporales</taxon>
        <taxon>Micromonosporaceae</taxon>
        <taxon>Actinoplanes</taxon>
    </lineage>
</organism>
<reference evidence="2" key="1">
    <citation type="journal article" date="2019" name="Int. J. Syst. Evol. Microbiol.">
        <title>The Global Catalogue of Microorganisms (GCM) 10K type strain sequencing project: providing services to taxonomists for standard genome sequencing and annotation.</title>
        <authorList>
            <consortium name="The Broad Institute Genomics Platform"/>
            <consortium name="The Broad Institute Genome Sequencing Center for Infectious Disease"/>
            <person name="Wu L."/>
            <person name="Ma J."/>
        </authorList>
    </citation>
    <scope>NUCLEOTIDE SEQUENCE [LARGE SCALE GENOMIC DNA]</scope>
    <source>
        <strain evidence="2">CCM 7526</strain>
    </source>
</reference>